<dbReference type="AlphaFoldDB" id="A0A248VYK8"/>
<feature type="domain" description="Phosphoribulokinase/uridine kinase" evidence="9">
    <location>
        <begin position="7"/>
        <end position="215"/>
    </location>
</feature>
<accession>A0A248VYK8</accession>
<sequence length="290" mass="32925">MSVKHPIIAVTGSSGAGTTTVMKSFTHIFRREGINAQIIEGDAFHRYDRKGMREAMKQRERDGVLNFSHFGPEANLLEELEELFATYGRSGTGRFRRYIHDEAEAALYEQEAGTFTPWEDIAAGTDLMFYEGLHGAAVTDKVNIAQHVDLLVGVAPIINLEWIQKLHRDKTMRGYSQEAVVDTILRRMPDYVNYICPQFSRTHVNFQRVPTVDTSNPFIAREIPQADESFVVIRFARPKGIDFPYLLTMLHDSFMSRPNVIVVPGGKMGLAMQLIFTPMILQLMDRRARA</sequence>
<dbReference type="Pfam" id="PF00485">
    <property type="entry name" value="PRK"/>
    <property type="match status" value="1"/>
</dbReference>
<dbReference type="InterPro" id="IPR006083">
    <property type="entry name" value="PRK/URK"/>
</dbReference>
<evidence type="ECO:0000313" key="10">
    <source>
        <dbReference type="EMBL" id="ASW03955.1"/>
    </source>
</evidence>
<organism evidence="10 11">
    <name type="scientific">Paraburkholderia aromaticivorans</name>
    <dbReference type="NCBI Taxonomy" id="2026199"/>
    <lineage>
        <taxon>Bacteria</taxon>
        <taxon>Pseudomonadati</taxon>
        <taxon>Pseudomonadota</taxon>
        <taxon>Betaproteobacteria</taxon>
        <taxon>Burkholderiales</taxon>
        <taxon>Burkholderiaceae</taxon>
        <taxon>Paraburkholderia</taxon>
    </lineage>
</organism>
<keyword evidence="4" id="KW-0547">Nucleotide-binding</keyword>
<dbReference type="PRINTS" id="PR00478">
    <property type="entry name" value="PHRIBLKINASE"/>
</dbReference>
<evidence type="ECO:0000256" key="1">
    <source>
        <dbReference type="ARBA" id="ARBA00009719"/>
    </source>
</evidence>
<keyword evidence="6" id="KW-0067">ATP-binding</keyword>
<dbReference type="RefSeq" id="WP_095423702.1">
    <property type="nucleotide sequence ID" value="NZ_CP022992.1"/>
</dbReference>
<proteinExistence type="inferred from homology"/>
<comment type="catalytic activity">
    <reaction evidence="7 8">
        <text>D-ribulose 5-phosphate + ATP = D-ribulose 1,5-bisphosphate + ADP + H(+)</text>
        <dbReference type="Rhea" id="RHEA:19365"/>
        <dbReference type="ChEBI" id="CHEBI:15378"/>
        <dbReference type="ChEBI" id="CHEBI:30616"/>
        <dbReference type="ChEBI" id="CHEBI:57870"/>
        <dbReference type="ChEBI" id="CHEBI:58121"/>
        <dbReference type="ChEBI" id="CHEBI:456216"/>
        <dbReference type="EC" id="2.7.1.19"/>
    </reaction>
</comment>
<dbReference type="GO" id="GO:0008974">
    <property type="term" value="F:phosphoribulokinase activity"/>
    <property type="evidence" value="ECO:0007669"/>
    <property type="project" value="UniProtKB-EC"/>
</dbReference>
<dbReference type="EMBL" id="CP022992">
    <property type="protein sequence ID" value="ASW03955.1"/>
    <property type="molecule type" value="Genomic_DNA"/>
</dbReference>
<dbReference type="InterPro" id="IPR027417">
    <property type="entry name" value="P-loop_NTPase"/>
</dbReference>
<keyword evidence="5 10" id="KW-0418">Kinase</keyword>
<dbReference type="InterPro" id="IPR006082">
    <property type="entry name" value="PRK"/>
</dbReference>
<evidence type="ECO:0000256" key="6">
    <source>
        <dbReference type="ARBA" id="ARBA00022840"/>
    </source>
</evidence>
<dbReference type="OrthoDB" id="9773443at2"/>
<evidence type="ECO:0000313" key="11">
    <source>
        <dbReference type="Proteomes" id="UP000215158"/>
    </source>
</evidence>
<evidence type="ECO:0000256" key="5">
    <source>
        <dbReference type="ARBA" id="ARBA00022777"/>
    </source>
</evidence>
<comment type="similarity">
    <text evidence="1 8">Belongs to the phosphoribulokinase family.</text>
</comment>
<dbReference type="Proteomes" id="UP000215158">
    <property type="component" value="Plasmid pBN2"/>
</dbReference>
<geneLocation type="plasmid" evidence="10 11">
    <name>pBN2</name>
</geneLocation>
<dbReference type="SUPFAM" id="SSF52540">
    <property type="entry name" value="P-loop containing nucleoside triphosphate hydrolases"/>
    <property type="match status" value="1"/>
</dbReference>
<keyword evidence="11" id="KW-1185">Reference proteome</keyword>
<reference evidence="10 11" key="1">
    <citation type="submission" date="2017-08" db="EMBL/GenBank/DDBJ databases">
        <title>Identification and genetic characteristics of simultaneous BTEX- and naphthalene-degrading Paraburkholderia sp. BN5 isolated from petroleum-contaminated soil.</title>
        <authorList>
            <person name="Lee Y."/>
            <person name="Jeon C.O."/>
        </authorList>
    </citation>
    <scope>NUCLEOTIDE SEQUENCE [LARGE SCALE GENOMIC DNA]</scope>
    <source>
        <strain evidence="10 11">BN5</strain>
        <plasmid evidence="10 11">pBN2</plasmid>
    </source>
</reference>
<name>A0A248VYK8_9BURK</name>
<evidence type="ECO:0000259" key="9">
    <source>
        <dbReference type="Pfam" id="PF00485"/>
    </source>
</evidence>
<dbReference type="PROSITE" id="PS00567">
    <property type="entry name" value="PHOSPHORIBULOKINASE"/>
    <property type="match status" value="1"/>
</dbReference>
<dbReference type="NCBIfam" id="NF011997">
    <property type="entry name" value="PRK15453.1"/>
    <property type="match status" value="1"/>
</dbReference>
<keyword evidence="10" id="KW-0614">Plasmid</keyword>
<evidence type="ECO:0000256" key="2">
    <source>
        <dbReference type="ARBA" id="ARBA00012042"/>
    </source>
</evidence>
<dbReference type="EC" id="2.7.1.19" evidence="2 8"/>
<evidence type="ECO:0000256" key="4">
    <source>
        <dbReference type="ARBA" id="ARBA00022741"/>
    </source>
</evidence>
<evidence type="ECO:0000256" key="3">
    <source>
        <dbReference type="ARBA" id="ARBA00022679"/>
    </source>
</evidence>
<gene>
    <name evidence="10" type="ORF">CJU94_38030</name>
</gene>
<dbReference type="Gene3D" id="3.40.50.300">
    <property type="entry name" value="P-loop containing nucleotide triphosphate hydrolases"/>
    <property type="match status" value="1"/>
</dbReference>
<protein>
    <recommendedName>
        <fullName evidence="2 8">Phosphoribulokinase</fullName>
        <ecNumber evidence="2 8">2.7.1.19</ecNumber>
    </recommendedName>
</protein>
<dbReference type="GO" id="GO:0005524">
    <property type="term" value="F:ATP binding"/>
    <property type="evidence" value="ECO:0007669"/>
    <property type="project" value="UniProtKB-KW"/>
</dbReference>
<dbReference type="KEGG" id="parb:CJU94_38030"/>
<evidence type="ECO:0000256" key="7">
    <source>
        <dbReference type="ARBA" id="ARBA00047663"/>
    </source>
</evidence>
<keyword evidence="3" id="KW-0808">Transferase</keyword>
<evidence type="ECO:0000256" key="8">
    <source>
        <dbReference type="RuleBase" id="RU004082"/>
    </source>
</evidence>
<dbReference type="GO" id="GO:0005975">
    <property type="term" value="P:carbohydrate metabolic process"/>
    <property type="evidence" value="ECO:0007669"/>
    <property type="project" value="InterPro"/>
</dbReference>